<accession>A0A0K2SM46</accession>
<gene>
    <name evidence="9" type="ORF">LIP_2340</name>
</gene>
<dbReference type="OrthoDB" id="9810086at2"/>
<reference evidence="10" key="2">
    <citation type="journal article" date="2016" name="Int. J. Syst. Evol. Microbiol.">
        <title>Complete genome sequence and cell structure of Limnochorda pilosa, a Gram-negative spore-former within the phylum Firmicutes.</title>
        <authorList>
            <person name="Watanabe M."/>
            <person name="Kojima H."/>
            <person name="Fukui M."/>
        </authorList>
    </citation>
    <scope>NUCLEOTIDE SEQUENCE [LARGE SCALE GENOMIC DNA]</scope>
    <source>
        <strain evidence="10">HC45</strain>
    </source>
</reference>
<keyword evidence="2 7" id="KW-0813">Transport</keyword>
<evidence type="ECO:0000259" key="8">
    <source>
        <dbReference type="PROSITE" id="PS50928"/>
    </source>
</evidence>
<evidence type="ECO:0000256" key="2">
    <source>
        <dbReference type="ARBA" id="ARBA00022448"/>
    </source>
</evidence>
<keyword evidence="6 7" id="KW-0472">Membrane</keyword>
<reference evidence="10" key="1">
    <citation type="submission" date="2015-07" db="EMBL/GenBank/DDBJ databases">
        <title>Complete genome sequence and phylogenetic analysis of Limnochorda pilosa.</title>
        <authorList>
            <person name="Watanabe M."/>
            <person name="Kojima H."/>
            <person name="Fukui M."/>
        </authorList>
    </citation>
    <scope>NUCLEOTIDE SEQUENCE [LARGE SCALE GENOMIC DNA]</scope>
    <source>
        <strain evidence="10">HC45</strain>
    </source>
</reference>
<sequence length="278" mass="30560">MSAHTIRKKGVRKALFMALAFVVVAVAILPNAWLALTSLKTEREAFTMPPQLIFRPIVDNYVTIFTRFNFDNYLVNSLMVGLLSTAGALLLGTPAAYAMARFRFTGKRQLSLYVLSTRIAPPVLVILPMYLIFGSLGLLDNYLSLAAVQIAYNLAFVFWMMSSFFGELPEELDDAAQVDGCSRFRAFWRIDLPIVAPGLAATAIFIFVQSWNEFITALVFTGNATKTLPVAITSFMTAQGTLWGPMAAAGTTVMLPMLVFGLAVQRYLVRGLTMGAIK</sequence>
<evidence type="ECO:0000313" key="10">
    <source>
        <dbReference type="Proteomes" id="UP000065807"/>
    </source>
</evidence>
<dbReference type="STRING" id="1555112.LIP_2340"/>
<feature type="transmembrane region" description="Helical" evidence="7">
    <location>
        <begin position="78"/>
        <end position="100"/>
    </location>
</feature>
<name>A0A0K2SM46_LIMPI</name>
<dbReference type="KEGG" id="lpil:LIP_2340"/>
<dbReference type="Gene3D" id="1.10.3720.10">
    <property type="entry name" value="MetI-like"/>
    <property type="match status" value="1"/>
</dbReference>
<dbReference type="SUPFAM" id="SSF161098">
    <property type="entry name" value="MetI-like"/>
    <property type="match status" value="1"/>
</dbReference>
<keyword evidence="4 7" id="KW-0812">Transmembrane</keyword>
<dbReference type="GO" id="GO:0005886">
    <property type="term" value="C:plasma membrane"/>
    <property type="evidence" value="ECO:0007669"/>
    <property type="project" value="UniProtKB-SubCell"/>
</dbReference>
<evidence type="ECO:0000256" key="1">
    <source>
        <dbReference type="ARBA" id="ARBA00004651"/>
    </source>
</evidence>
<feature type="transmembrane region" description="Helical" evidence="7">
    <location>
        <begin position="14"/>
        <end position="36"/>
    </location>
</feature>
<feature type="transmembrane region" description="Helical" evidence="7">
    <location>
        <begin position="242"/>
        <end position="264"/>
    </location>
</feature>
<keyword evidence="10" id="KW-1185">Reference proteome</keyword>
<dbReference type="GO" id="GO:0055085">
    <property type="term" value="P:transmembrane transport"/>
    <property type="evidence" value="ECO:0007669"/>
    <property type="project" value="InterPro"/>
</dbReference>
<dbReference type="PANTHER" id="PTHR32243">
    <property type="entry name" value="MALTOSE TRANSPORT SYSTEM PERMEASE-RELATED"/>
    <property type="match status" value="1"/>
</dbReference>
<feature type="transmembrane region" description="Helical" evidence="7">
    <location>
        <begin position="145"/>
        <end position="165"/>
    </location>
</feature>
<feature type="domain" description="ABC transmembrane type-1" evidence="8">
    <location>
        <begin position="74"/>
        <end position="264"/>
    </location>
</feature>
<dbReference type="InterPro" id="IPR035906">
    <property type="entry name" value="MetI-like_sf"/>
</dbReference>
<evidence type="ECO:0000313" key="9">
    <source>
        <dbReference type="EMBL" id="BAS28181.1"/>
    </source>
</evidence>
<feature type="transmembrane region" description="Helical" evidence="7">
    <location>
        <begin position="112"/>
        <end position="133"/>
    </location>
</feature>
<dbReference type="InterPro" id="IPR050901">
    <property type="entry name" value="BP-dep_ABC_trans_perm"/>
</dbReference>
<organism evidence="9 10">
    <name type="scientific">Limnochorda pilosa</name>
    <dbReference type="NCBI Taxonomy" id="1555112"/>
    <lineage>
        <taxon>Bacteria</taxon>
        <taxon>Bacillati</taxon>
        <taxon>Bacillota</taxon>
        <taxon>Limnochordia</taxon>
        <taxon>Limnochordales</taxon>
        <taxon>Limnochordaceae</taxon>
        <taxon>Limnochorda</taxon>
    </lineage>
</organism>
<evidence type="ECO:0000256" key="3">
    <source>
        <dbReference type="ARBA" id="ARBA00022475"/>
    </source>
</evidence>
<evidence type="ECO:0000256" key="7">
    <source>
        <dbReference type="RuleBase" id="RU363032"/>
    </source>
</evidence>
<proteinExistence type="inferred from homology"/>
<evidence type="ECO:0000256" key="6">
    <source>
        <dbReference type="ARBA" id="ARBA00023136"/>
    </source>
</evidence>
<dbReference type="PROSITE" id="PS50928">
    <property type="entry name" value="ABC_TM1"/>
    <property type="match status" value="1"/>
</dbReference>
<evidence type="ECO:0000256" key="4">
    <source>
        <dbReference type="ARBA" id="ARBA00022692"/>
    </source>
</evidence>
<dbReference type="AlphaFoldDB" id="A0A0K2SM46"/>
<keyword evidence="3" id="KW-1003">Cell membrane</keyword>
<dbReference type="EMBL" id="AP014924">
    <property type="protein sequence ID" value="BAS28181.1"/>
    <property type="molecule type" value="Genomic_DNA"/>
</dbReference>
<dbReference type="CDD" id="cd06261">
    <property type="entry name" value="TM_PBP2"/>
    <property type="match status" value="1"/>
</dbReference>
<dbReference type="PANTHER" id="PTHR32243:SF18">
    <property type="entry name" value="INNER MEMBRANE ABC TRANSPORTER PERMEASE PROTEIN YCJP"/>
    <property type="match status" value="1"/>
</dbReference>
<evidence type="ECO:0000256" key="5">
    <source>
        <dbReference type="ARBA" id="ARBA00022989"/>
    </source>
</evidence>
<protein>
    <submittedName>
        <fullName evidence="9">Transporter</fullName>
    </submittedName>
</protein>
<keyword evidence="5 7" id="KW-1133">Transmembrane helix</keyword>
<comment type="subcellular location">
    <subcellularLocation>
        <location evidence="1 7">Cell membrane</location>
        <topology evidence="1 7">Multi-pass membrane protein</topology>
    </subcellularLocation>
</comment>
<feature type="transmembrane region" description="Helical" evidence="7">
    <location>
        <begin position="186"/>
        <end position="208"/>
    </location>
</feature>
<dbReference type="InterPro" id="IPR000515">
    <property type="entry name" value="MetI-like"/>
</dbReference>
<comment type="similarity">
    <text evidence="7">Belongs to the binding-protein-dependent transport system permease family.</text>
</comment>
<dbReference type="Pfam" id="PF00528">
    <property type="entry name" value="BPD_transp_1"/>
    <property type="match status" value="1"/>
</dbReference>
<dbReference type="RefSeq" id="WP_068138125.1">
    <property type="nucleotide sequence ID" value="NZ_AP014924.1"/>
</dbReference>
<dbReference type="Proteomes" id="UP000065807">
    <property type="component" value="Chromosome"/>
</dbReference>